<name>A0A9W9HTB0_9EURO</name>
<dbReference type="AlphaFoldDB" id="A0A9W9HTB0"/>
<dbReference type="PANTHER" id="PTHR15885:SF1">
    <property type="entry name" value="COILED-COIL DOMAIN-CONTAINING PROTEIN 174"/>
    <property type="match status" value="1"/>
</dbReference>
<evidence type="ECO:0000256" key="1">
    <source>
        <dbReference type="ARBA" id="ARBA00023054"/>
    </source>
</evidence>
<gene>
    <name evidence="3" type="ORF">N7492_008359</name>
</gene>
<dbReference type="Proteomes" id="UP001146351">
    <property type="component" value="Unassembled WGS sequence"/>
</dbReference>
<feature type="compositionally biased region" description="Basic and acidic residues" evidence="2">
    <location>
        <begin position="290"/>
        <end position="315"/>
    </location>
</feature>
<feature type="compositionally biased region" description="Basic and acidic residues" evidence="2">
    <location>
        <begin position="192"/>
        <end position="229"/>
    </location>
</feature>
<feature type="compositionally biased region" description="Polar residues" evidence="2">
    <location>
        <begin position="21"/>
        <end position="45"/>
    </location>
</feature>
<organism evidence="3 4">
    <name type="scientific">Penicillium capsulatum</name>
    <dbReference type="NCBI Taxonomy" id="69766"/>
    <lineage>
        <taxon>Eukaryota</taxon>
        <taxon>Fungi</taxon>
        <taxon>Dikarya</taxon>
        <taxon>Ascomycota</taxon>
        <taxon>Pezizomycotina</taxon>
        <taxon>Eurotiomycetes</taxon>
        <taxon>Eurotiomycetidae</taxon>
        <taxon>Eurotiales</taxon>
        <taxon>Aspergillaceae</taxon>
        <taxon>Penicillium</taxon>
    </lineage>
</organism>
<proteinExistence type="predicted"/>
<sequence length="374" mass="42961">MSSDQSSLYGQPREKTKKSQDLPTASNLAFSSQLSSLIAQDSKTSSRGRSRPSKAPKSDLFAKANKGAQKRAAADLQADASTQHKSSYDIGTVDDATLHRSKRRMTDKVRMYEDMKKGLYLAGNDSDDENQPGQRSRPDDYLARLRRKEREGLVDFDRKWADEQRKKKDKSDDSEDSEEEDDNASIISYEDEFGRSRRGTRAEAARAAQTKEMEENHGRSTQERWKPARPDNLIYGATVQAEAFNPDANMASQMAELAARRDRSPTPPEEKHYDADAEVRNRGTGFYAFSRDEEERKKQMDELLQARKETEERRQKSAAQAAKRQARLDERWRQIHILQGKRLADIFLRGLQEEMKEEIKKEKNEEKNEEKTES</sequence>
<feature type="compositionally biased region" description="Basic and acidic residues" evidence="2">
    <location>
        <begin position="258"/>
        <end position="281"/>
    </location>
</feature>
<dbReference type="PANTHER" id="PTHR15885">
    <property type="entry name" value="COILED-COIL DOMAIN-CONTAINING PROTEIN 174"/>
    <property type="match status" value="1"/>
</dbReference>
<feature type="compositionally biased region" description="Basic and acidic residues" evidence="2">
    <location>
        <begin position="136"/>
        <end position="171"/>
    </location>
</feature>
<keyword evidence="1" id="KW-0175">Coiled coil</keyword>
<comment type="caution">
    <text evidence="3">The sequence shown here is derived from an EMBL/GenBank/DDBJ whole genome shotgun (WGS) entry which is preliminary data.</text>
</comment>
<feature type="compositionally biased region" description="Acidic residues" evidence="2">
    <location>
        <begin position="172"/>
        <end position="183"/>
    </location>
</feature>
<dbReference type="Pfam" id="PF13300">
    <property type="entry name" value="DUF4078"/>
    <property type="match status" value="1"/>
</dbReference>
<dbReference type="GO" id="GO:0005634">
    <property type="term" value="C:nucleus"/>
    <property type="evidence" value="ECO:0007669"/>
    <property type="project" value="TreeGrafter"/>
</dbReference>
<evidence type="ECO:0000256" key="2">
    <source>
        <dbReference type="SAM" id="MobiDB-lite"/>
    </source>
</evidence>
<feature type="region of interest" description="Disordered" evidence="2">
    <location>
        <begin position="1"/>
        <end position="230"/>
    </location>
</feature>
<reference evidence="3" key="2">
    <citation type="journal article" date="2023" name="IMA Fungus">
        <title>Comparative genomic study of the Penicillium genus elucidates a diverse pangenome and 15 lateral gene transfer events.</title>
        <authorList>
            <person name="Petersen C."/>
            <person name="Sorensen T."/>
            <person name="Nielsen M.R."/>
            <person name="Sondergaard T.E."/>
            <person name="Sorensen J.L."/>
            <person name="Fitzpatrick D.A."/>
            <person name="Frisvad J.C."/>
            <person name="Nielsen K.L."/>
        </authorList>
    </citation>
    <scope>NUCLEOTIDE SEQUENCE</scope>
    <source>
        <strain evidence="3">IBT 21917</strain>
    </source>
</reference>
<evidence type="ECO:0000313" key="4">
    <source>
        <dbReference type="Proteomes" id="UP001146351"/>
    </source>
</evidence>
<dbReference type="OrthoDB" id="333551at2759"/>
<protein>
    <submittedName>
        <fullName evidence="3">Uncharacterized protein</fullName>
    </submittedName>
</protein>
<dbReference type="EMBL" id="JAPQKO010000006">
    <property type="protein sequence ID" value="KAJ5155556.1"/>
    <property type="molecule type" value="Genomic_DNA"/>
</dbReference>
<reference evidence="3" key="1">
    <citation type="submission" date="2022-11" db="EMBL/GenBank/DDBJ databases">
        <authorList>
            <person name="Petersen C."/>
        </authorList>
    </citation>
    <scope>NUCLEOTIDE SEQUENCE</scope>
    <source>
        <strain evidence="3">IBT 21917</strain>
    </source>
</reference>
<feature type="region of interest" description="Disordered" evidence="2">
    <location>
        <begin position="255"/>
        <end position="328"/>
    </location>
</feature>
<evidence type="ECO:0000313" key="3">
    <source>
        <dbReference type="EMBL" id="KAJ5155556.1"/>
    </source>
</evidence>
<keyword evidence="4" id="KW-1185">Reference proteome</keyword>
<dbReference type="InterPro" id="IPR025066">
    <property type="entry name" value="CCDC174-like"/>
</dbReference>
<accession>A0A9W9HTB0</accession>
<feature type="compositionally biased region" description="Basic and acidic residues" evidence="2">
    <location>
        <begin position="104"/>
        <end position="117"/>
    </location>
</feature>